<dbReference type="AlphaFoldDB" id="A0A6P1DE57"/>
<comment type="caution">
    <text evidence="2">The sequence shown here is derived from an EMBL/GenBank/DDBJ whole genome shotgun (WGS) entry which is preliminary data.</text>
</comment>
<dbReference type="InterPro" id="IPR029058">
    <property type="entry name" value="AB_hydrolase_fold"/>
</dbReference>
<dbReference type="RefSeq" id="WP_163821742.1">
    <property type="nucleotide sequence ID" value="NZ_JAAGUY010000001.1"/>
</dbReference>
<dbReference type="SUPFAM" id="SSF53474">
    <property type="entry name" value="alpha/beta-Hydrolases"/>
    <property type="match status" value="1"/>
</dbReference>
<dbReference type="InterPro" id="IPR000801">
    <property type="entry name" value="Esterase-like"/>
</dbReference>
<sequence>MRVRIPVTAAAMAMVAAVCATPTAAVPVAPILRAPGGTPTAESAFTRTSLVRIEVLGKQRIRLHIASAAMRRVIAIDTLIGTGPAPRPTLYLLDGVDGEKTSGWLTKGGADEFFADKPVDVVLTTGGTGSMYTDWVRTDAALGLNRWETFLTEELPPLVETYLGGTGTRAIAGVSMGAQAAMMLTQRHPGMYRAVAGMSGCYSTSDQLGRAVTTITVASRGGNPENLWGPPSSPEWAAHDSLLGADKLRGTAIYLSAATGAPTGVDLAEVARAPDIVAALGDMGGGAALEAGARACTERLATRLAELGIPATVDLLSEGMHTWPDFRAQLPLTWPTLAKALGLPGPAPR</sequence>
<name>A0A6P1DE57_9NOCA</name>
<reference evidence="2 3" key="1">
    <citation type="submission" date="2020-01" db="EMBL/GenBank/DDBJ databases">
        <title>Genetics and antimicrobial susceptibilities of Nocardia species isolated from the soil; a comparison with species isolated from humans.</title>
        <authorList>
            <person name="Carrasco G."/>
            <person name="Monzon S."/>
            <person name="Sansegundo M."/>
            <person name="Garcia E."/>
            <person name="Garrido N."/>
            <person name="Medina M.J."/>
            <person name="Villalon P."/>
            <person name="Ramirez-Arocha A.C."/>
            <person name="Jimenez P."/>
            <person name="Cuesta I."/>
            <person name="Valdezate S."/>
        </authorList>
    </citation>
    <scope>NUCLEOTIDE SEQUENCE [LARGE SCALE GENOMIC DNA]</scope>
    <source>
        <strain evidence="2 3">CNM20110639</strain>
    </source>
</reference>
<dbReference type="EMBL" id="JAAGUZ010000063">
    <property type="protein sequence ID" value="NEW46903.1"/>
    <property type="molecule type" value="Genomic_DNA"/>
</dbReference>
<dbReference type="PANTHER" id="PTHR48098:SF1">
    <property type="entry name" value="DIACYLGLYCEROL ACYLTRANSFERASE_MYCOLYLTRANSFERASE AG85A"/>
    <property type="match status" value="1"/>
</dbReference>
<organism evidence="2 3">
    <name type="scientific">Nocardia cyriacigeorgica</name>
    <dbReference type="NCBI Taxonomy" id="135487"/>
    <lineage>
        <taxon>Bacteria</taxon>
        <taxon>Bacillati</taxon>
        <taxon>Actinomycetota</taxon>
        <taxon>Actinomycetes</taxon>
        <taxon>Mycobacteriales</taxon>
        <taxon>Nocardiaceae</taxon>
        <taxon>Nocardia</taxon>
    </lineage>
</organism>
<dbReference type="InterPro" id="IPR050583">
    <property type="entry name" value="Mycobacterial_A85_antigen"/>
</dbReference>
<evidence type="ECO:0000313" key="3">
    <source>
        <dbReference type="Proteomes" id="UP000468928"/>
    </source>
</evidence>
<dbReference type="Gene3D" id="3.40.50.1820">
    <property type="entry name" value="alpha/beta hydrolase"/>
    <property type="match status" value="1"/>
</dbReference>
<protein>
    <submittedName>
        <fullName evidence="2">Esterase family protein</fullName>
    </submittedName>
</protein>
<accession>A0A6P1DE57</accession>
<dbReference type="GO" id="GO:0006777">
    <property type="term" value="P:Mo-molybdopterin cofactor biosynthetic process"/>
    <property type="evidence" value="ECO:0007669"/>
    <property type="project" value="InterPro"/>
</dbReference>
<dbReference type="PANTHER" id="PTHR48098">
    <property type="entry name" value="ENTEROCHELIN ESTERASE-RELATED"/>
    <property type="match status" value="1"/>
</dbReference>
<dbReference type="PROSITE" id="PS01078">
    <property type="entry name" value="MOCF_BIOSYNTHESIS_1"/>
    <property type="match status" value="1"/>
</dbReference>
<dbReference type="Pfam" id="PF00756">
    <property type="entry name" value="Esterase"/>
    <property type="match status" value="1"/>
</dbReference>
<proteinExistence type="predicted"/>
<keyword evidence="1" id="KW-0732">Signal</keyword>
<feature type="signal peptide" evidence="1">
    <location>
        <begin position="1"/>
        <end position="20"/>
    </location>
</feature>
<evidence type="ECO:0000313" key="2">
    <source>
        <dbReference type="EMBL" id="NEW46903.1"/>
    </source>
</evidence>
<feature type="chain" id="PRO_5039333636" evidence="1">
    <location>
        <begin position="21"/>
        <end position="349"/>
    </location>
</feature>
<gene>
    <name evidence="2" type="ORF">GV789_20965</name>
</gene>
<dbReference type="GO" id="GO:0016747">
    <property type="term" value="F:acyltransferase activity, transferring groups other than amino-acyl groups"/>
    <property type="evidence" value="ECO:0007669"/>
    <property type="project" value="TreeGrafter"/>
</dbReference>
<dbReference type="InterPro" id="IPR008284">
    <property type="entry name" value="MoCF_biosynth_CS"/>
</dbReference>
<dbReference type="Proteomes" id="UP000468928">
    <property type="component" value="Unassembled WGS sequence"/>
</dbReference>
<evidence type="ECO:0000256" key="1">
    <source>
        <dbReference type="SAM" id="SignalP"/>
    </source>
</evidence>